<feature type="transmembrane region" description="Helical" evidence="7">
    <location>
        <begin position="323"/>
        <end position="346"/>
    </location>
</feature>
<feature type="transmembrane region" description="Helical" evidence="7">
    <location>
        <begin position="260"/>
        <end position="282"/>
    </location>
</feature>
<evidence type="ECO:0000256" key="3">
    <source>
        <dbReference type="ARBA" id="ARBA00022692"/>
    </source>
</evidence>
<dbReference type="SUPFAM" id="SSF103473">
    <property type="entry name" value="MFS general substrate transporter"/>
    <property type="match status" value="1"/>
</dbReference>
<protein>
    <recommendedName>
        <fullName evidence="8">Major facilitator superfamily (MFS) profile domain-containing protein</fullName>
    </recommendedName>
</protein>
<feature type="transmembrane region" description="Helical" evidence="7">
    <location>
        <begin position="393"/>
        <end position="417"/>
    </location>
</feature>
<dbReference type="GO" id="GO:0016020">
    <property type="term" value="C:membrane"/>
    <property type="evidence" value="ECO:0007669"/>
    <property type="project" value="UniProtKB-SubCell"/>
</dbReference>
<dbReference type="CDD" id="cd17325">
    <property type="entry name" value="MFS_MdtG_SLC18_like"/>
    <property type="match status" value="1"/>
</dbReference>
<keyword evidence="4 7" id="KW-1133">Transmembrane helix</keyword>
<keyword evidence="2" id="KW-0813">Transport</keyword>
<comment type="caution">
    <text evidence="9">The sequence shown here is derived from an EMBL/GenBank/DDBJ whole genome shotgun (WGS) entry which is preliminary data.</text>
</comment>
<accession>A0A2T9Z9Y0</accession>
<dbReference type="Gene3D" id="1.20.1250.20">
    <property type="entry name" value="MFS general substrate transporter like domains"/>
    <property type="match status" value="2"/>
</dbReference>
<dbReference type="GO" id="GO:0022857">
    <property type="term" value="F:transmembrane transporter activity"/>
    <property type="evidence" value="ECO:0007669"/>
    <property type="project" value="InterPro"/>
</dbReference>
<feature type="region of interest" description="Disordered" evidence="6">
    <location>
        <begin position="182"/>
        <end position="202"/>
    </location>
</feature>
<dbReference type="PROSITE" id="PS50850">
    <property type="entry name" value="MFS"/>
    <property type="match status" value="1"/>
</dbReference>
<name>A0A2T9Z9Y0_9FUNG</name>
<evidence type="ECO:0000256" key="1">
    <source>
        <dbReference type="ARBA" id="ARBA00004141"/>
    </source>
</evidence>
<evidence type="ECO:0000256" key="6">
    <source>
        <dbReference type="SAM" id="MobiDB-lite"/>
    </source>
</evidence>
<dbReference type="PANTHER" id="PTHR23506">
    <property type="entry name" value="GH10249P"/>
    <property type="match status" value="1"/>
</dbReference>
<evidence type="ECO:0000256" key="5">
    <source>
        <dbReference type="ARBA" id="ARBA00023136"/>
    </source>
</evidence>
<feature type="transmembrane region" description="Helical" evidence="7">
    <location>
        <begin position="80"/>
        <end position="104"/>
    </location>
</feature>
<dbReference type="InterPro" id="IPR011701">
    <property type="entry name" value="MFS"/>
</dbReference>
<feature type="domain" description="Major facilitator superfamily (MFS) profile" evidence="8">
    <location>
        <begin position="10"/>
        <end position="422"/>
    </location>
</feature>
<dbReference type="OrthoDB" id="5086884at2759"/>
<feature type="transmembrane region" description="Helical" evidence="7">
    <location>
        <begin position="298"/>
        <end position="317"/>
    </location>
</feature>
<evidence type="ECO:0000256" key="4">
    <source>
        <dbReference type="ARBA" id="ARBA00022989"/>
    </source>
</evidence>
<evidence type="ECO:0000259" key="8">
    <source>
        <dbReference type="PROSITE" id="PS50850"/>
    </source>
</evidence>
<reference evidence="9 10" key="1">
    <citation type="journal article" date="2018" name="MBio">
        <title>Comparative Genomics Reveals the Core Gene Toolbox for the Fungus-Insect Symbiosis.</title>
        <authorList>
            <person name="Wang Y."/>
            <person name="Stata M."/>
            <person name="Wang W."/>
            <person name="Stajich J.E."/>
            <person name="White M.M."/>
            <person name="Moncalvo J.M."/>
        </authorList>
    </citation>
    <scope>NUCLEOTIDE SEQUENCE [LARGE SCALE GENOMIC DNA]</scope>
    <source>
        <strain evidence="9 10">SC-DP-2</strain>
    </source>
</reference>
<proteinExistence type="predicted"/>
<keyword evidence="5 7" id="KW-0472">Membrane</keyword>
<comment type="subcellular location">
    <subcellularLocation>
        <location evidence="1">Membrane</location>
        <topology evidence="1">Multi-pass membrane protein</topology>
    </subcellularLocation>
</comment>
<evidence type="ECO:0000256" key="2">
    <source>
        <dbReference type="ARBA" id="ARBA00022448"/>
    </source>
</evidence>
<dbReference type="AlphaFoldDB" id="A0A2T9Z9Y0"/>
<sequence length="422" mass="45423">MKILYTRGAVVFLVFCSLLIDVMIYGIVVPALPELLQEKFGSPVSLNGLFVAIFGFGVLIGAPSSSYFSDKYTNRKMPMIAGFLIFAGGSLGIAFANSIAVLYISRLVQGIGSGITWSVGLASVIDIYPADMLDTPMGIVYTGLTIGETSGPIINASFAQEQNHTEVSMDSNNNIPKNEQKTCTHPEVPVDSKPNFDSPKSSFRQNVEQIDRQITYWSMIKESRIGLLCLIVIFAYGLIGSVEVVVPVNFSEKGLDSDKIGYSFIALTVASAIGGLLMGYVLESKYMTNKFGPYKKRFVVIMVGNAAAGILNLFLGLSKSIPLSIVFLGLVGFFLGAGNAPIMSALGAHIQNMSKGLSSNSNSKVFSLFNIAFSISAMAMPILSSIIYKATSLFISCLILGLLLAGFTVLSMLYLIFYTKDE</sequence>
<dbReference type="Pfam" id="PF07690">
    <property type="entry name" value="MFS_1"/>
    <property type="match status" value="1"/>
</dbReference>
<dbReference type="InterPro" id="IPR036259">
    <property type="entry name" value="MFS_trans_sf"/>
</dbReference>
<dbReference type="PANTHER" id="PTHR23506:SF23">
    <property type="entry name" value="GH10249P"/>
    <property type="match status" value="1"/>
</dbReference>
<gene>
    <name evidence="9" type="ORF">BB560_004246</name>
</gene>
<organism evidence="9 10">
    <name type="scientific">Smittium megazygosporum</name>
    <dbReference type="NCBI Taxonomy" id="133381"/>
    <lineage>
        <taxon>Eukaryota</taxon>
        <taxon>Fungi</taxon>
        <taxon>Fungi incertae sedis</taxon>
        <taxon>Zoopagomycota</taxon>
        <taxon>Kickxellomycotina</taxon>
        <taxon>Harpellomycetes</taxon>
        <taxon>Harpellales</taxon>
        <taxon>Legeriomycetaceae</taxon>
        <taxon>Smittium</taxon>
    </lineage>
</organism>
<evidence type="ECO:0000313" key="10">
    <source>
        <dbReference type="Proteomes" id="UP000245609"/>
    </source>
</evidence>
<feature type="transmembrane region" description="Helical" evidence="7">
    <location>
        <begin position="48"/>
        <end position="68"/>
    </location>
</feature>
<feature type="transmembrane region" description="Helical" evidence="7">
    <location>
        <begin position="9"/>
        <end position="28"/>
    </location>
</feature>
<keyword evidence="10" id="KW-1185">Reference proteome</keyword>
<dbReference type="InterPro" id="IPR020846">
    <property type="entry name" value="MFS_dom"/>
</dbReference>
<dbReference type="Proteomes" id="UP000245609">
    <property type="component" value="Unassembled WGS sequence"/>
</dbReference>
<dbReference type="EMBL" id="MBFS01001171">
    <property type="protein sequence ID" value="PVV01337.1"/>
    <property type="molecule type" value="Genomic_DNA"/>
</dbReference>
<evidence type="ECO:0000313" key="9">
    <source>
        <dbReference type="EMBL" id="PVV01337.1"/>
    </source>
</evidence>
<dbReference type="STRING" id="133381.A0A2T9Z9Y0"/>
<evidence type="ECO:0000256" key="7">
    <source>
        <dbReference type="SAM" id="Phobius"/>
    </source>
</evidence>
<feature type="transmembrane region" description="Helical" evidence="7">
    <location>
        <begin position="367"/>
        <end position="387"/>
    </location>
</feature>
<keyword evidence="3 7" id="KW-0812">Transmembrane</keyword>
<dbReference type="InterPro" id="IPR050930">
    <property type="entry name" value="MFS_Vesicular_Transporter"/>
</dbReference>
<feature type="transmembrane region" description="Helical" evidence="7">
    <location>
        <begin position="225"/>
        <end position="248"/>
    </location>
</feature>